<feature type="region of interest" description="Disordered" evidence="1">
    <location>
        <begin position="97"/>
        <end position="117"/>
    </location>
</feature>
<evidence type="ECO:0000256" key="2">
    <source>
        <dbReference type="SAM" id="Phobius"/>
    </source>
</evidence>
<dbReference type="OrthoDB" id="2140426at2759"/>
<feature type="compositionally biased region" description="Polar residues" evidence="1">
    <location>
        <begin position="19"/>
        <end position="39"/>
    </location>
</feature>
<gene>
    <name evidence="3" type="primary">ABSGL_12812.1 scaffold 13518</name>
</gene>
<dbReference type="Proteomes" id="UP000078561">
    <property type="component" value="Unassembled WGS sequence"/>
</dbReference>
<dbReference type="AlphaFoldDB" id="A0A163KCD4"/>
<feature type="region of interest" description="Disordered" evidence="1">
    <location>
        <begin position="134"/>
        <end position="153"/>
    </location>
</feature>
<sequence length="239" mass="27045">MEQQHAYQLTENLLLRSTTPLSHQSSHGSRSELLTNKRASSPMMNSTTPPPLPLVSPLPDNAVVFKSPNSTNEVSDASFHQYIDRQFQQDAPILKTQLDSNSRGGGPSTADYGNDEPNTLWDAIKTDLVRVKETTSTGAHRADEQQHQDYHETDEPRPWWTWDHIDGMYSIGALLFVFGFLFPPLWWIGAFWPRRPEQGGKMAKRWQQLNRYLSIGFSIILVIVIIVVGALYGSSHQQT</sequence>
<organism evidence="3">
    <name type="scientific">Absidia glauca</name>
    <name type="common">Pin mould</name>
    <dbReference type="NCBI Taxonomy" id="4829"/>
    <lineage>
        <taxon>Eukaryota</taxon>
        <taxon>Fungi</taxon>
        <taxon>Fungi incertae sedis</taxon>
        <taxon>Mucoromycota</taxon>
        <taxon>Mucoromycotina</taxon>
        <taxon>Mucoromycetes</taxon>
        <taxon>Mucorales</taxon>
        <taxon>Cunninghamellaceae</taxon>
        <taxon>Absidia</taxon>
    </lineage>
</organism>
<keyword evidence="2" id="KW-1133">Transmembrane helix</keyword>
<protein>
    <submittedName>
        <fullName evidence="3">Uncharacterized protein</fullName>
    </submittedName>
</protein>
<proteinExistence type="predicted"/>
<keyword evidence="4" id="KW-1185">Reference proteome</keyword>
<keyword evidence="2" id="KW-0472">Membrane</keyword>
<dbReference type="OMA" id="RWQKLNR"/>
<evidence type="ECO:0000313" key="3">
    <source>
        <dbReference type="EMBL" id="SAM07173.1"/>
    </source>
</evidence>
<dbReference type="InParanoid" id="A0A163KCD4"/>
<name>A0A163KCD4_ABSGL</name>
<dbReference type="EMBL" id="LT554731">
    <property type="protein sequence ID" value="SAM07173.1"/>
    <property type="molecule type" value="Genomic_DNA"/>
</dbReference>
<evidence type="ECO:0000313" key="4">
    <source>
        <dbReference type="Proteomes" id="UP000078561"/>
    </source>
</evidence>
<feature type="transmembrane region" description="Helical" evidence="2">
    <location>
        <begin position="168"/>
        <end position="192"/>
    </location>
</feature>
<feature type="region of interest" description="Disordered" evidence="1">
    <location>
        <begin position="19"/>
        <end position="55"/>
    </location>
</feature>
<feature type="compositionally biased region" description="Basic and acidic residues" evidence="1">
    <location>
        <begin position="140"/>
        <end position="153"/>
    </location>
</feature>
<evidence type="ECO:0000256" key="1">
    <source>
        <dbReference type="SAM" id="MobiDB-lite"/>
    </source>
</evidence>
<accession>A0A163KCD4</accession>
<feature type="transmembrane region" description="Helical" evidence="2">
    <location>
        <begin position="212"/>
        <end position="233"/>
    </location>
</feature>
<keyword evidence="2" id="KW-0812">Transmembrane</keyword>
<reference evidence="3" key="1">
    <citation type="submission" date="2016-04" db="EMBL/GenBank/DDBJ databases">
        <authorList>
            <person name="Evans L.H."/>
            <person name="Alamgir A."/>
            <person name="Owens N."/>
            <person name="Weber N.D."/>
            <person name="Virtaneva K."/>
            <person name="Barbian K."/>
            <person name="Babar A."/>
            <person name="Rosenke K."/>
        </authorList>
    </citation>
    <scope>NUCLEOTIDE SEQUENCE [LARGE SCALE GENOMIC DNA]</scope>
    <source>
        <strain evidence="3">CBS 101.48</strain>
    </source>
</reference>